<reference evidence="2" key="1">
    <citation type="submission" date="2020-06" db="EMBL/GenBank/DDBJ databases">
        <title>WGS assembly of Ceratodon purpureus strain R40.</title>
        <authorList>
            <person name="Carey S.B."/>
            <person name="Jenkins J."/>
            <person name="Shu S."/>
            <person name="Lovell J.T."/>
            <person name="Sreedasyam A."/>
            <person name="Maumus F."/>
            <person name="Tiley G.P."/>
            <person name="Fernandez-Pozo N."/>
            <person name="Barry K."/>
            <person name="Chen C."/>
            <person name="Wang M."/>
            <person name="Lipzen A."/>
            <person name="Daum C."/>
            <person name="Saski C.A."/>
            <person name="Payton A.C."/>
            <person name="Mcbreen J.C."/>
            <person name="Conrad R.E."/>
            <person name="Kollar L.M."/>
            <person name="Olsson S."/>
            <person name="Huttunen S."/>
            <person name="Landis J.B."/>
            <person name="Wickett N.J."/>
            <person name="Johnson M.G."/>
            <person name="Rensing S.A."/>
            <person name="Grimwood J."/>
            <person name="Schmutz J."/>
            <person name="Mcdaniel S.F."/>
        </authorList>
    </citation>
    <scope>NUCLEOTIDE SEQUENCE</scope>
    <source>
        <strain evidence="2">R40</strain>
    </source>
</reference>
<accession>A0A8T0IZE4</accession>
<comment type="caution">
    <text evidence="2">The sequence shown here is derived from an EMBL/GenBank/DDBJ whole genome shotgun (WGS) entry which is preliminary data.</text>
</comment>
<dbReference type="Proteomes" id="UP000822688">
    <property type="component" value="Chromosome 2"/>
</dbReference>
<protein>
    <submittedName>
        <fullName evidence="2">Uncharacterized protein</fullName>
    </submittedName>
</protein>
<dbReference type="EMBL" id="CM026422">
    <property type="protein sequence ID" value="KAG0587733.1"/>
    <property type="molecule type" value="Genomic_DNA"/>
</dbReference>
<gene>
    <name evidence="2" type="ORF">KC19_2G187700</name>
</gene>
<evidence type="ECO:0000256" key="1">
    <source>
        <dbReference type="SAM" id="MobiDB-lite"/>
    </source>
</evidence>
<dbReference type="AlphaFoldDB" id="A0A8T0IZE4"/>
<name>A0A8T0IZE4_CERPU</name>
<sequence>MTNPGNCFLCNRQITCYDNTREVWSDNTQDRLRHSLSRVSVRAVPPAPPPSPTCPCNQTQPVTITITPTLSSPQRHAPTPLKPHNTYPSITHKQPKPLHRKTTTTY</sequence>
<evidence type="ECO:0000313" key="2">
    <source>
        <dbReference type="EMBL" id="KAG0587733.1"/>
    </source>
</evidence>
<feature type="compositionally biased region" description="Basic residues" evidence="1">
    <location>
        <begin position="93"/>
        <end position="106"/>
    </location>
</feature>
<feature type="region of interest" description="Disordered" evidence="1">
    <location>
        <begin position="69"/>
        <end position="106"/>
    </location>
</feature>
<proteinExistence type="predicted"/>
<evidence type="ECO:0000313" key="3">
    <source>
        <dbReference type="Proteomes" id="UP000822688"/>
    </source>
</evidence>
<organism evidence="2 3">
    <name type="scientific">Ceratodon purpureus</name>
    <name type="common">Fire moss</name>
    <name type="synonym">Dicranum purpureum</name>
    <dbReference type="NCBI Taxonomy" id="3225"/>
    <lineage>
        <taxon>Eukaryota</taxon>
        <taxon>Viridiplantae</taxon>
        <taxon>Streptophyta</taxon>
        <taxon>Embryophyta</taxon>
        <taxon>Bryophyta</taxon>
        <taxon>Bryophytina</taxon>
        <taxon>Bryopsida</taxon>
        <taxon>Dicranidae</taxon>
        <taxon>Pseudoditrichales</taxon>
        <taxon>Ditrichaceae</taxon>
        <taxon>Ceratodon</taxon>
    </lineage>
</organism>
<keyword evidence="3" id="KW-1185">Reference proteome</keyword>